<comment type="caution">
    <text evidence="6">The sequence shown here is derived from an EMBL/GenBank/DDBJ whole genome shotgun (WGS) entry which is preliminary data.</text>
</comment>
<dbReference type="PANTHER" id="PTHR31851">
    <property type="entry name" value="FE(2+)/MN(2+) TRANSPORTER PCL1"/>
    <property type="match status" value="1"/>
</dbReference>
<dbReference type="Pfam" id="PF01988">
    <property type="entry name" value="VIT1"/>
    <property type="match status" value="1"/>
</dbReference>
<feature type="transmembrane region" description="Helical" evidence="5">
    <location>
        <begin position="47"/>
        <end position="70"/>
    </location>
</feature>
<evidence type="ECO:0000256" key="2">
    <source>
        <dbReference type="ARBA" id="ARBA00022692"/>
    </source>
</evidence>
<dbReference type="GO" id="GO:0012505">
    <property type="term" value="C:endomembrane system"/>
    <property type="evidence" value="ECO:0007669"/>
    <property type="project" value="UniProtKB-SubCell"/>
</dbReference>
<evidence type="ECO:0000313" key="6">
    <source>
        <dbReference type="EMBL" id="VTZ48450.1"/>
    </source>
</evidence>
<comment type="subcellular location">
    <subcellularLocation>
        <location evidence="1">Endomembrane system</location>
        <topology evidence="1">Multi-pass membrane protein</topology>
    </subcellularLocation>
</comment>
<dbReference type="EMBL" id="CABFMQ020000001">
    <property type="protein sequence ID" value="VTZ48450.1"/>
    <property type="molecule type" value="Genomic_DNA"/>
</dbReference>
<dbReference type="InterPro" id="IPR008217">
    <property type="entry name" value="Ccc1_fam"/>
</dbReference>
<evidence type="ECO:0000313" key="7">
    <source>
        <dbReference type="Proteomes" id="UP000485880"/>
    </source>
</evidence>
<dbReference type="RefSeq" id="WP_174511004.1">
    <property type="nucleotide sequence ID" value="NZ_CABFMQ020000001.1"/>
</dbReference>
<dbReference type="GO" id="GO:0005384">
    <property type="term" value="F:manganese ion transmembrane transporter activity"/>
    <property type="evidence" value="ECO:0007669"/>
    <property type="project" value="InterPro"/>
</dbReference>
<dbReference type="GO" id="GO:0030026">
    <property type="term" value="P:intracellular manganese ion homeostasis"/>
    <property type="evidence" value="ECO:0007669"/>
    <property type="project" value="InterPro"/>
</dbReference>
<keyword evidence="2 5" id="KW-0812">Transmembrane</keyword>
<evidence type="ECO:0000256" key="1">
    <source>
        <dbReference type="ARBA" id="ARBA00004127"/>
    </source>
</evidence>
<feature type="transmembrane region" description="Helical" evidence="5">
    <location>
        <begin position="212"/>
        <end position="234"/>
    </location>
</feature>
<organism evidence="6 7">
    <name type="scientific">Methylocella tundrae</name>
    <dbReference type="NCBI Taxonomy" id="227605"/>
    <lineage>
        <taxon>Bacteria</taxon>
        <taxon>Pseudomonadati</taxon>
        <taxon>Pseudomonadota</taxon>
        <taxon>Alphaproteobacteria</taxon>
        <taxon>Hyphomicrobiales</taxon>
        <taxon>Beijerinckiaceae</taxon>
        <taxon>Methylocella</taxon>
    </lineage>
</organism>
<keyword evidence="7" id="KW-1185">Reference proteome</keyword>
<feature type="transmembrane region" description="Helical" evidence="5">
    <location>
        <begin position="21"/>
        <end position="41"/>
    </location>
</feature>
<sequence>MVHPTIFERVKTSLAASAGDIVFGMEDGTVSIFGLVLGVAATTNDNMTVLVAGASGACAAAVSMMAGTYLEIETEVDEARTFSARLASEIAQRPDAVVARIGDRLRAAGLAETQTALVTDLIRSKPGVLQGVAYAMTAPATPETMQSPLAHALWMLIADFVSAAIPIVPFALMPVSEARWVSTAITMLLLICLGVGRARVGRRPLARTVMETVSIGVAAALAGVGIGLVIAHALGG</sequence>
<proteinExistence type="predicted"/>
<feature type="transmembrane region" description="Helical" evidence="5">
    <location>
        <begin position="152"/>
        <end position="172"/>
    </location>
</feature>
<protein>
    <submittedName>
        <fullName evidence="6">Predicted Fe2+/Mn2+ transporter, VIT1/CCC1 family</fullName>
    </submittedName>
</protein>
<evidence type="ECO:0000256" key="4">
    <source>
        <dbReference type="ARBA" id="ARBA00023136"/>
    </source>
</evidence>
<keyword evidence="3 5" id="KW-1133">Transmembrane helix</keyword>
<feature type="transmembrane region" description="Helical" evidence="5">
    <location>
        <begin position="178"/>
        <end position="200"/>
    </location>
</feature>
<evidence type="ECO:0000256" key="5">
    <source>
        <dbReference type="SAM" id="Phobius"/>
    </source>
</evidence>
<reference evidence="6 7" key="1">
    <citation type="submission" date="2019-05" db="EMBL/GenBank/DDBJ databases">
        <authorList>
            <person name="Farhan Ul Haque M."/>
        </authorList>
    </citation>
    <scope>NUCLEOTIDE SEQUENCE [LARGE SCALE GENOMIC DNA]</scope>
    <source>
        <strain evidence="6">2</strain>
    </source>
</reference>
<gene>
    <name evidence="6" type="ORF">MPC4_10405</name>
</gene>
<evidence type="ECO:0000256" key="3">
    <source>
        <dbReference type="ARBA" id="ARBA00022989"/>
    </source>
</evidence>
<accession>A0A8B6M2I7</accession>
<dbReference type="Proteomes" id="UP000485880">
    <property type="component" value="Unassembled WGS sequence"/>
</dbReference>
<keyword evidence="4 5" id="KW-0472">Membrane</keyword>
<name>A0A8B6M2I7_METTU</name>
<dbReference type="AlphaFoldDB" id="A0A8B6M2I7"/>